<accession>A0A9N9FP94</accession>
<gene>
    <name evidence="2" type="ORF">RFULGI_LOCUS4525</name>
</gene>
<feature type="compositionally biased region" description="Polar residues" evidence="1">
    <location>
        <begin position="1"/>
        <end position="14"/>
    </location>
</feature>
<dbReference type="Proteomes" id="UP000789396">
    <property type="component" value="Unassembled WGS sequence"/>
</dbReference>
<evidence type="ECO:0000256" key="1">
    <source>
        <dbReference type="SAM" id="MobiDB-lite"/>
    </source>
</evidence>
<proteinExistence type="predicted"/>
<name>A0A9N9FP94_9GLOM</name>
<protein>
    <submittedName>
        <fullName evidence="2">4289_t:CDS:1</fullName>
    </submittedName>
</protein>
<keyword evidence="3" id="KW-1185">Reference proteome</keyword>
<organism evidence="2 3">
    <name type="scientific">Racocetra fulgida</name>
    <dbReference type="NCBI Taxonomy" id="60492"/>
    <lineage>
        <taxon>Eukaryota</taxon>
        <taxon>Fungi</taxon>
        <taxon>Fungi incertae sedis</taxon>
        <taxon>Mucoromycota</taxon>
        <taxon>Glomeromycotina</taxon>
        <taxon>Glomeromycetes</taxon>
        <taxon>Diversisporales</taxon>
        <taxon>Gigasporaceae</taxon>
        <taxon>Racocetra</taxon>
    </lineage>
</organism>
<comment type="caution">
    <text evidence="2">The sequence shown here is derived from an EMBL/GenBank/DDBJ whole genome shotgun (WGS) entry which is preliminary data.</text>
</comment>
<feature type="region of interest" description="Disordered" evidence="1">
    <location>
        <begin position="1"/>
        <end position="31"/>
    </location>
</feature>
<dbReference type="EMBL" id="CAJVPZ010004557">
    <property type="protein sequence ID" value="CAG8548085.1"/>
    <property type="molecule type" value="Genomic_DNA"/>
</dbReference>
<evidence type="ECO:0000313" key="3">
    <source>
        <dbReference type="Proteomes" id="UP000789396"/>
    </source>
</evidence>
<evidence type="ECO:0000313" key="2">
    <source>
        <dbReference type="EMBL" id="CAG8548085.1"/>
    </source>
</evidence>
<dbReference type="OrthoDB" id="306690at2759"/>
<reference evidence="2" key="1">
    <citation type="submission" date="2021-06" db="EMBL/GenBank/DDBJ databases">
        <authorList>
            <person name="Kallberg Y."/>
            <person name="Tangrot J."/>
            <person name="Rosling A."/>
        </authorList>
    </citation>
    <scope>NUCLEOTIDE SEQUENCE</scope>
    <source>
        <strain evidence="2">IN212</strain>
    </source>
</reference>
<sequence>MPSGNDTILNASRKSINKKTTKFPSSSTAVSPASDVYSDKTVQASKLLTSQSAIYKKTPSSTAVSTASDIYPDKTVRTLRQAASLNAFYAASPRFQSSSTAVTPMSTYVDVSISAPIDARHNDPDLNAGPITPISMEPISTFSAQDTAKYNPDKFDCKPSHVSAILHAYFL</sequence>
<dbReference type="AlphaFoldDB" id="A0A9N9FP94"/>
<feature type="compositionally biased region" description="Polar residues" evidence="1">
    <location>
        <begin position="22"/>
        <end position="31"/>
    </location>
</feature>